<name>A0A0A8YSG5_ARUDO</name>
<proteinExistence type="predicted"/>
<accession>A0A0A8YSG5</accession>
<reference evidence="1" key="2">
    <citation type="journal article" date="2015" name="Data Brief">
        <title>Shoot transcriptome of the giant reed, Arundo donax.</title>
        <authorList>
            <person name="Barrero R.A."/>
            <person name="Guerrero F.D."/>
            <person name="Moolhuijzen P."/>
            <person name="Goolsby J.A."/>
            <person name="Tidwell J."/>
            <person name="Bellgard S.E."/>
            <person name="Bellgard M.I."/>
        </authorList>
    </citation>
    <scope>NUCLEOTIDE SEQUENCE</scope>
    <source>
        <tissue evidence="1">Shoot tissue taken approximately 20 cm above the soil surface</tissue>
    </source>
</reference>
<evidence type="ECO:0000313" key="1">
    <source>
        <dbReference type="EMBL" id="JAD29924.1"/>
    </source>
</evidence>
<reference evidence="1" key="1">
    <citation type="submission" date="2014-09" db="EMBL/GenBank/DDBJ databases">
        <authorList>
            <person name="Magalhaes I.L.F."/>
            <person name="Oliveira U."/>
            <person name="Santos F.R."/>
            <person name="Vidigal T.H.D.A."/>
            <person name="Brescovit A.D."/>
            <person name="Santos A.J."/>
        </authorList>
    </citation>
    <scope>NUCLEOTIDE SEQUENCE</scope>
    <source>
        <tissue evidence="1">Shoot tissue taken approximately 20 cm above the soil surface</tissue>
    </source>
</reference>
<organism evidence="1">
    <name type="scientific">Arundo donax</name>
    <name type="common">Giant reed</name>
    <name type="synonym">Donax arundinaceus</name>
    <dbReference type="NCBI Taxonomy" id="35708"/>
    <lineage>
        <taxon>Eukaryota</taxon>
        <taxon>Viridiplantae</taxon>
        <taxon>Streptophyta</taxon>
        <taxon>Embryophyta</taxon>
        <taxon>Tracheophyta</taxon>
        <taxon>Spermatophyta</taxon>
        <taxon>Magnoliopsida</taxon>
        <taxon>Liliopsida</taxon>
        <taxon>Poales</taxon>
        <taxon>Poaceae</taxon>
        <taxon>PACMAD clade</taxon>
        <taxon>Arundinoideae</taxon>
        <taxon>Arundineae</taxon>
        <taxon>Arundo</taxon>
    </lineage>
</organism>
<dbReference type="AlphaFoldDB" id="A0A0A8YSG5"/>
<protein>
    <submittedName>
        <fullName evidence="1">Uncharacterized protein</fullName>
    </submittedName>
</protein>
<dbReference type="EMBL" id="GBRH01267971">
    <property type="protein sequence ID" value="JAD29924.1"/>
    <property type="molecule type" value="Transcribed_RNA"/>
</dbReference>
<sequence length="40" mass="4638">MLKPIRSSLHGMVQLVFFTRCAKGSHLLRKWRTEKALLAL</sequence>